<keyword evidence="7 13" id="KW-0819">tRNA processing</keyword>
<dbReference type="InterPro" id="IPR017945">
    <property type="entry name" value="DHBP_synth_RibB-like_a/b_dom"/>
</dbReference>
<keyword evidence="10 13" id="KW-0067">ATP-binding</keyword>
<evidence type="ECO:0000256" key="9">
    <source>
        <dbReference type="ARBA" id="ARBA00022741"/>
    </source>
</evidence>
<sequence length="343" mass="35797">MIEKMRKTTRLWSPTDIVIDPKTGALSEPLDGFEQAVECLAGGGLMAIPTETVYGLAADATNSTAVAGIFSAKNRPSFNPLISHLPNLEAAQHYGQFNDDALRLAEAFWPGPLTIVVPKQPHSSIADLVSAGLDTIALRVPDAPLMRALSYTLDRPLAAPSANRSGRVSPTSASHVIEELDGRIDVIANLGSCSVGVESSVVFCASEQPVTLLRPGGLSSEAIEDCLGKVLLRAGSDDETPSSPGMLTSHYAPSCPVRLNAVTVNEGEALLAFGPDLPDGSEQASSILNLSVSGNDLEAAQNLFAGLRQLDSNGTSLIAVAPIPDDGLGEAINDRLRRAAAGR</sequence>
<gene>
    <name evidence="16" type="ORF">SAMN06265368_0380</name>
</gene>
<feature type="binding site" evidence="14">
    <location>
        <position position="161"/>
    </location>
    <ligand>
        <name>ATP</name>
        <dbReference type="ChEBI" id="CHEBI:30616"/>
    </ligand>
</feature>
<dbReference type="GO" id="GO:0061710">
    <property type="term" value="F:L-threonylcarbamoyladenylate synthase"/>
    <property type="evidence" value="ECO:0007669"/>
    <property type="project" value="UniProtKB-EC"/>
</dbReference>
<feature type="binding site" evidence="14">
    <location>
        <position position="75"/>
    </location>
    <ligand>
        <name>ATP</name>
        <dbReference type="ChEBI" id="CHEBI:30616"/>
    </ligand>
</feature>
<dbReference type="GO" id="GO:0006450">
    <property type="term" value="P:regulation of translational fidelity"/>
    <property type="evidence" value="ECO:0007669"/>
    <property type="project" value="TreeGrafter"/>
</dbReference>
<dbReference type="AlphaFoldDB" id="A0A285NA58"/>
<evidence type="ECO:0000256" key="4">
    <source>
        <dbReference type="ARBA" id="ARBA00015492"/>
    </source>
</evidence>
<evidence type="ECO:0000259" key="15">
    <source>
        <dbReference type="PROSITE" id="PS51163"/>
    </source>
</evidence>
<evidence type="ECO:0000256" key="10">
    <source>
        <dbReference type="ARBA" id="ARBA00022840"/>
    </source>
</evidence>
<dbReference type="GO" id="GO:0005524">
    <property type="term" value="F:ATP binding"/>
    <property type="evidence" value="ECO:0007669"/>
    <property type="project" value="UniProtKB-UniRule"/>
</dbReference>
<keyword evidence="17" id="KW-1185">Reference proteome</keyword>
<keyword evidence="9 13" id="KW-0547">Nucleotide-binding</keyword>
<evidence type="ECO:0000256" key="13">
    <source>
        <dbReference type="PIRNR" id="PIRNR004930"/>
    </source>
</evidence>
<keyword evidence="5 13" id="KW-0963">Cytoplasm</keyword>
<dbReference type="InterPro" id="IPR038385">
    <property type="entry name" value="Sua5/YwlC_C"/>
</dbReference>
<evidence type="ECO:0000256" key="6">
    <source>
        <dbReference type="ARBA" id="ARBA00022679"/>
    </source>
</evidence>
<dbReference type="GO" id="GO:0000049">
    <property type="term" value="F:tRNA binding"/>
    <property type="evidence" value="ECO:0007669"/>
    <property type="project" value="TreeGrafter"/>
</dbReference>
<organism evidence="16 17">
    <name type="scientific">Cohaesibacter gelatinilyticus</name>
    <dbReference type="NCBI Taxonomy" id="372072"/>
    <lineage>
        <taxon>Bacteria</taxon>
        <taxon>Pseudomonadati</taxon>
        <taxon>Pseudomonadota</taxon>
        <taxon>Alphaproteobacteria</taxon>
        <taxon>Hyphomicrobiales</taxon>
        <taxon>Cohaesibacteraceae</taxon>
    </lineage>
</organism>
<evidence type="ECO:0000256" key="3">
    <source>
        <dbReference type="ARBA" id="ARBA00012584"/>
    </source>
</evidence>
<dbReference type="Pfam" id="PF01300">
    <property type="entry name" value="Sua5_yciO_yrdC"/>
    <property type="match status" value="1"/>
</dbReference>
<evidence type="ECO:0000256" key="2">
    <source>
        <dbReference type="ARBA" id="ARBA00007663"/>
    </source>
</evidence>
<evidence type="ECO:0000256" key="7">
    <source>
        <dbReference type="ARBA" id="ARBA00022694"/>
    </source>
</evidence>
<name>A0A285NA58_9HYPH</name>
<feature type="binding site" evidence="14">
    <location>
        <position position="214"/>
    </location>
    <ligand>
        <name>ATP</name>
        <dbReference type="ChEBI" id="CHEBI:30616"/>
    </ligand>
</feature>
<dbReference type="Gene3D" id="3.90.870.10">
    <property type="entry name" value="DHBP synthase"/>
    <property type="match status" value="1"/>
</dbReference>
<dbReference type="GO" id="GO:0003725">
    <property type="term" value="F:double-stranded RNA binding"/>
    <property type="evidence" value="ECO:0007669"/>
    <property type="project" value="UniProtKB-UniRule"/>
</dbReference>
<evidence type="ECO:0000313" key="16">
    <source>
        <dbReference type="EMBL" id="SNZ06320.1"/>
    </source>
</evidence>
<dbReference type="Gene3D" id="3.40.50.11030">
    <property type="entry name" value="Threonylcarbamoyl-AMP synthase, C-terminal domain"/>
    <property type="match status" value="1"/>
</dbReference>
<dbReference type="InterPro" id="IPR005145">
    <property type="entry name" value="Sua5_C"/>
</dbReference>
<proteinExistence type="inferred from homology"/>
<feature type="binding site" evidence="14">
    <location>
        <position position="169"/>
    </location>
    <ligand>
        <name>ATP</name>
        <dbReference type="ChEBI" id="CHEBI:30616"/>
    </ligand>
</feature>
<feature type="binding site" evidence="14">
    <location>
        <position position="139"/>
    </location>
    <ligand>
        <name>L-threonine</name>
        <dbReference type="ChEBI" id="CHEBI:57926"/>
    </ligand>
</feature>
<dbReference type="Proteomes" id="UP000219439">
    <property type="component" value="Unassembled WGS sequence"/>
</dbReference>
<dbReference type="PROSITE" id="PS51163">
    <property type="entry name" value="YRDC"/>
    <property type="match status" value="1"/>
</dbReference>
<reference evidence="16 17" key="1">
    <citation type="submission" date="2017-09" db="EMBL/GenBank/DDBJ databases">
        <authorList>
            <person name="Ehlers B."/>
            <person name="Leendertz F.H."/>
        </authorList>
    </citation>
    <scope>NUCLEOTIDE SEQUENCE [LARGE SCALE GENOMIC DNA]</scope>
    <source>
        <strain evidence="16 17">DSM 18289</strain>
    </source>
</reference>
<comment type="subcellular location">
    <subcellularLocation>
        <location evidence="1 13">Cytoplasm</location>
    </subcellularLocation>
</comment>
<evidence type="ECO:0000256" key="11">
    <source>
        <dbReference type="ARBA" id="ARBA00029774"/>
    </source>
</evidence>
<feature type="binding site" evidence="14">
    <location>
        <position position="159"/>
    </location>
    <ligand>
        <name>L-threonine</name>
        <dbReference type="ChEBI" id="CHEBI:57926"/>
    </ligand>
</feature>
<feature type="binding site" evidence="14">
    <location>
        <position position="135"/>
    </location>
    <ligand>
        <name>ATP</name>
        <dbReference type="ChEBI" id="CHEBI:30616"/>
    </ligand>
</feature>
<dbReference type="PANTHER" id="PTHR17490:SF16">
    <property type="entry name" value="THREONYLCARBAMOYL-AMP SYNTHASE"/>
    <property type="match status" value="1"/>
</dbReference>
<keyword evidence="8 13" id="KW-0548">Nucleotidyltransferase</keyword>
<dbReference type="InterPro" id="IPR010923">
    <property type="entry name" value="T(6)A37_SUA5"/>
</dbReference>
<dbReference type="PANTHER" id="PTHR17490">
    <property type="entry name" value="SUA5"/>
    <property type="match status" value="1"/>
</dbReference>
<dbReference type="PIRSF" id="PIRSF004930">
    <property type="entry name" value="Tln_factor_SUA5"/>
    <property type="match status" value="1"/>
</dbReference>
<feature type="binding site" evidence="14">
    <location>
        <position position="79"/>
    </location>
    <ligand>
        <name>ATP</name>
        <dbReference type="ChEBI" id="CHEBI:30616"/>
    </ligand>
</feature>
<feature type="binding site" evidence="14">
    <location>
        <position position="52"/>
    </location>
    <ligand>
        <name>L-threonine</name>
        <dbReference type="ChEBI" id="CHEBI:57926"/>
    </ligand>
</feature>
<dbReference type="EC" id="2.7.7.87" evidence="3 13"/>
<dbReference type="InterPro" id="IPR050156">
    <property type="entry name" value="TC-AMP_synthase_SUA5"/>
</dbReference>
<evidence type="ECO:0000256" key="12">
    <source>
        <dbReference type="ARBA" id="ARBA00048366"/>
    </source>
</evidence>
<dbReference type="EMBL" id="OBEL01000001">
    <property type="protein sequence ID" value="SNZ06320.1"/>
    <property type="molecule type" value="Genomic_DNA"/>
</dbReference>
<dbReference type="NCBIfam" id="TIGR00057">
    <property type="entry name" value="L-threonylcarbamoyladenylate synthase"/>
    <property type="match status" value="1"/>
</dbReference>
<evidence type="ECO:0000313" key="17">
    <source>
        <dbReference type="Proteomes" id="UP000219439"/>
    </source>
</evidence>
<dbReference type="GO" id="GO:0008033">
    <property type="term" value="P:tRNA processing"/>
    <property type="evidence" value="ECO:0007669"/>
    <property type="project" value="UniProtKB-KW"/>
</dbReference>
<feature type="binding site" evidence="14">
    <location>
        <position position="84"/>
    </location>
    <ligand>
        <name>L-threonine</name>
        <dbReference type="ChEBI" id="CHEBI:57926"/>
    </ligand>
</feature>
<comment type="function">
    <text evidence="13">Required for the formation of a threonylcarbamoyl group on adenosine at position 37 (t(6)A37) in tRNAs that read codons beginning with adenine.</text>
</comment>
<evidence type="ECO:0000256" key="14">
    <source>
        <dbReference type="PIRSR" id="PIRSR004930-1"/>
    </source>
</evidence>
<keyword evidence="6 13" id="KW-0808">Transferase</keyword>
<feature type="domain" description="YrdC-like" evidence="15">
    <location>
        <begin position="30"/>
        <end position="218"/>
    </location>
</feature>
<comment type="catalytic activity">
    <reaction evidence="12 13">
        <text>L-threonine + hydrogencarbonate + ATP = L-threonylcarbamoyladenylate + diphosphate + H2O</text>
        <dbReference type="Rhea" id="RHEA:36407"/>
        <dbReference type="ChEBI" id="CHEBI:15377"/>
        <dbReference type="ChEBI" id="CHEBI:17544"/>
        <dbReference type="ChEBI" id="CHEBI:30616"/>
        <dbReference type="ChEBI" id="CHEBI:33019"/>
        <dbReference type="ChEBI" id="CHEBI:57926"/>
        <dbReference type="ChEBI" id="CHEBI:73682"/>
        <dbReference type="EC" id="2.7.7.87"/>
    </reaction>
</comment>
<evidence type="ECO:0000256" key="1">
    <source>
        <dbReference type="ARBA" id="ARBA00004496"/>
    </source>
</evidence>
<dbReference type="InterPro" id="IPR006070">
    <property type="entry name" value="Sua5-like_dom"/>
</dbReference>
<feature type="binding site" evidence="14">
    <location>
        <position position="199"/>
    </location>
    <ligand>
        <name>L-threonine</name>
        <dbReference type="ChEBI" id="CHEBI:57926"/>
    </ligand>
</feature>
<comment type="similarity">
    <text evidence="2 13">Belongs to the SUA5 family.</text>
</comment>
<feature type="binding site" evidence="14">
    <location>
        <position position="251"/>
    </location>
    <ligand>
        <name>ATP</name>
        <dbReference type="ChEBI" id="CHEBI:30616"/>
    </ligand>
</feature>
<evidence type="ECO:0000256" key="5">
    <source>
        <dbReference type="ARBA" id="ARBA00022490"/>
    </source>
</evidence>
<protein>
    <recommendedName>
        <fullName evidence="4 13">Threonylcarbamoyl-AMP synthase</fullName>
        <shortName evidence="13">TC-AMP synthase</shortName>
        <ecNumber evidence="3 13">2.7.7.87</ecNumber>
    </recommendedName>
    <alternativeName>
        <fullName evidence="11 13">L-threonylcarbamoyladenylate synthase</fullName>
    </alternativeName>
</protein>
<dbReference type="GO" id="GO:0005737">
    <property type="term" value="C:cytoplasm"/>
    <property type="evidence" value="ECO:0007669"/>
    <property type="project" value="UniProtKB-SubCell"/>
</dbReference>
<dbReference type="SUPFAM" id="SSF55821">
    <property type="entry name" value="YrdC/RibB"/>
    <property type="match status" value="1"/>
</dbReference>
<accession>A0A285NA58</accession>
<dbReference type="Pfam" id="PF03481">
    <property type="entry name" value="Sua5_C"/>
    <property type="match status" value="1"/>
</dbReference>
<evidence type="ECO:0000256" key="8">
    <source>
        <dbReference type="ARBA" id="ARBA00022695"/>
    </source>
</evidence>